<reference evidence="2" key="1">
    <citation type="journal article" date="2019" name="Int. J. Syst. Evol. Microbiol.">
        <title>The Global Catalogue of Microorganisms (GCM) 10K type strain sequencing project: providing services to taxonomists for standard genome sequencing and annotation.</title>
        <authorList>
            <consortium name="The Broad Institute Genomics Platform"/>
            <consortium name="The Broad Institute Genome Sequencing Center for Infectious Disease"/>
            <person name="Wu L."/>
            <person name="Ma J."/>
        </authorList>
    </citation>
    <scope>NUCLEOTIDE SEQUENCE [LARGE SCALE GENOMIC DNA]</scope>
    <source>
        <strain evidence="2">JCM 17804</strain>
    </source>
</reference>
<comment type="caution">
    <text evidence="1">The sequence shown here is derived from an EMBL/GenBank/DDBJ whole genome shotgun (WGS) entry which is preliminary data.</text>
</comment>
<protein>
    <recommendedName>
        <fullName evidence="3">RidA family protein</fullName>
    </recommendedName>
</protein>
<keyword evidence="2" id="KW-1185">Reference proteome</keyword>
<organism evidence="1 2">
    <name type="scientific">Variovorax defluvii</name>
    <dbReference type="NCBI Taxonomy" id="913761"/>
    <lineage>
        <taxon>Bacteria</taxon>
        <taxon>Pseudomonadati</taxon>
        <taxon>Pseudomonadota</taxon>
        <taxon>Betaproteobacteria</taxon>
        <taxon>Burkholderiales</taxon>
        <taxon>Comamonadaceae</taxon>
        <taxon>Variovorax</taxon>
    </lineage>
</organism>
<proteinExistence type="predicted"/>
<name>A0ABP8III3_9BURK</name>
<dbReference type="InterPro" id="IPR035959">
    <property type="entry name" value="RutC-like_sf"/>
</dbReference>
<dbReference type="EMBL" id="BAABGJ010000081">
    <property type="protein sequence ID" value="GAA4359115.1"/>
    <property type="molecule type" value="Genomic_DNA"/>
</dbReference>
<dbReference type="Gene3D" id="3.30.1330.40">
    <property type="entry name" value="RutC-like"/>
    <property type="match status" value="1"/>
</dbReference>
<sequence length="54" mass="5660">MNMGAPMANSAAARRVGDVVFMSGVVAVDPGTRRVVMGYEALVEVEATLSLPQH</sequence>
<evidence type="ECO:0000313" key="2">
    <source>
        <dbReference type="Proteomes" id="UP001500975"/>
    </source>
</evidence>
<evidence type="ECO:0000313" key="1">
    <source>
        <dbReference type="EMBL" id="GAA4359115.1"/>
    </source>
</evidence>
<dbReference type="Proteomes" id="UP001500975">
    <property type="component" value="Unassembled WGS sequence"/>
</dbReference>
<evidence type="ECO:0008006" key="3">
    <source>
        <dbReference type="Google" id="ProtNLM"/>
    </source>
</evidence>
<gene>
    <name evidence="1" type="ORF">GCM10023165_54830</name>
</gene>
<accession>A0ABP8III3</accession>
<dbReference type="RefSeq" id="WP_425584178.1">
    <property type="nucleotide sequence ID" value="NZ_BAABGJ010000081.1"/>
</dbReference>